<proteinExistence type="predicted"/>
<evidence type="ECO:0000313" key="1">
    <source>
        <dbReference type="EMBL" id="GGA73975.1"/>
    </source>
</evidence>
<accession>A0ABQ1HEI4</accession>
<reference evidence="2" key="1">
    <citation type="journal article" date="2019" name="Int. J. Syst. Evol. Microbiol.">
        <title>The Global Catalogue of Microorganisms (GCM) 10K type strain sequencing project: providing services to taxonomists for standard genome sequencing and annotation.</title>
        <authorList>
            <consortium name="The Broad Institute Genomics Platform"/>
            <consortium name="The Broad Institute Genome Sequencing Center for Infectious Disease"/>
            <person name="Wu L."/>
            <person name="Ma J."/>
        </authorList>
    </citation>
    <scope>NUCLEOTIDE SEQUENCE [LARGE SCALE GENOMIC DNA]</scope>
    <source>
        <strain evidence="2">CGMCC 1.15905</strain>
    </source>
</reference>
<name>A0ABQ1HEI4_9GAMM</name>
<keyword evidence="2" id="KW-1185">Reference proteome</keyword>
<protein>
    <recommendedName>
        <fullName evidence="3">DUF922 domain-containing protein</fullName>
    </recommendedName>
</protein>
<dbReference type="RefSeq" id="WP_188661939.1">
    <property type="nucleotide sequence ID" value="NZ_BMKC01000001.1"/>
</dbReference>
<evidence type="ECO:0000313" key="2">
    <source>
        <dbReference type="Proteomes" id="UP000623419"/>
    </source>
</evidence>
<dbReference type="EMBL" id="BMKC01000001">
    <property type="protein sequence ID" value="GGA73975.1"/>
    <property type="molecule type" value="Genomic_DNA"/>
</dbReference>
<sequence length="190" mass="21314">MMGLLAGLMLATVDPGISASPAFDYVEKRQTYPVHASTRRELVAALRHARTREIDGSGGSVARTSQDLGMRYELEPVAGGCRFKDLQVSLSVTIHLPEWEPAGRPRESLVESWTRMRDALERHEEGHRDIALDSADYLHKGLLALGVQKDCQSLRREAQRLFFRAQLRHSVRDGAYERRTRHGIAQGAVL</sequence>
<dbReference type="Pfam" id="PF06037">
    <property type="entry name" value="DUF922"/>
    <property type="match status" value="1"/>
</dbReference>
<comment type="caution">
    <text evidence="1">The sequence shown here is derived from an EMBL/GenBank/DDBJ whole genome shotgun (WGS) entry which is preliminary data.</text>
</comment>
<organism evidence="1 2">
    <name type="scientific">Arenimonas soli</name>
    <dbReference type="NCBI Taxonomy" id="2269504"/>
    <lineage>
        <taxon>Bacteria</taxon>
        <taxon>Pseudomonadati</taxon>
        <taxon>Pseudomonadota</taxon>
        <taxon>Gammaproteobacteria</taxon>
        <taxon>Lysobacterales</taxon>
        <taxon>Lysobacteraceae</taxon>
        <taxon>Arenimonas</taxon>
    </lineage>
</organism>
<dbReference type="InterPro" id="IPR010321">
    <property type="entry name" value="DUF922"/>
</dbReference>
<dbReference type="Proteomes" id="UP000623419">
    <property type="component" value="Unassembled WGS sequence"/>
</dbReference>
<gene>
    <name evidence="1" type="ORF">GCM10011521_10190</name>
</gene>
<evidence type="ECO:0008006" key="3">
    <source>
        <dbReference type="Google" id="ProtNLM"/>
    </source>
</evidence>